<evidence type="ECO:0000313" key="4">
    <source>
        <dbReference type="Proteomes" id="UP001209540"/>
    </source>
</evidence>
<feature type="region of interest" description="Disordered" evidence="1">
    <location>
        <begin position="305"/>
        <end position="338"/>
    </location>
</feature>
<evidence type="ECO:0000313" key="3">
    <source>
        <dbReference type="EMBL" id="KAI9255254.1"/>
    </source>
</evidence>
<dbReference type="InterPro" id="IPR028000">
    <property type="entry name" value="Pma1"/>
</dbReference>
<keyword evidence="2" id="KW-0812">Transmembrane</keyword>
<reference evidence="3" key="1">
    <citation type="journal article" date="2022" name="IScience">
        <title>Evolution of zygomycete secretomes and the origins of terrestrial fungal ecologies.</title>
        <authorList>
            <person name="Chang Y."/>
            <person name="Wang Y."/>
            <person name="Mondo S."/>
            <person name="Ahrendt S."/>
            <person name="Andreopoulos W."/>
            <person name="Barry K."/>
            <person name="Beard J."/>
            <person name="Benny G.L."/>
            <person name="Blankenship S."/>
            <person name="Bonito G."/>
            <person name="Cuomo C."/>
            <person name="Desiro A."/>
            <person name="Gervers K.A."/>
            <person name="Hundley H."/>
            <person name="Kuo A."/>
            <person name="LaButti K."/>
            <person name="Lang B.F."/>
            <person name="Lipzen A."/>
            <person name="O'Donnell K."/>
            <person name="Pangilinan J."/>
            <person name="Reynolds N."/>
            <person name="Sandor L."/>
            <person name="Smith M.E."/>
            <person name="Tsang A."/>
            <person name="Grigoriev I.V."/>
            <person name="Stajich J.E."/>
            <person name="Spatafora J.W."/>
        </authorList>
    </citation>
    <scope>NUCLEOTIDE SEQUENCE</scope>
    <source>
        <strain evidence="3">RSA 2281</strain>
    </source>
</reference>
<dbReference type="Pfam" id="PF14610">
    <property type="entry name" value="Psg1"/>
    <property type="match status" value="1"/>
</dbReference>
<feature type="compositionally biased region" description="Basic and acidic residues" evidence="1">
    <location>
        <begin position="326"/>
        <end position="338"/>
    </location>
</feature>
<reference evidence="3" key="2">
    <citation type="submission" date="2023-02" db="EMBL/GenBank/DDBJ databases">
        <authorList>
            <consortium name="DOE Joint Genome Institute"/>
            <person name="Mondo S.J."/>
            <person name="Chang Y."/>
            <person name="Wang Y."/>
            <person name="Ahrendt S."/>
            <person name="Andreopoulos W."/>
            <person name="Barry K."/>
            <person name="Beard J."/>
            <person name="Benny G.L."/>
            <person name="Blankenship S."/>
            <person name="Bonito G."/>
            <person name="Cuomo C."/>
            <person name="Desiro A."/>
            <person name="Gervers K.A."/>
            <person name="Hundley H."/>
            <person name="Kuo A."/>
            <person name="LaButti K."/>
            <person name="Lang B.F."/>
            <person name="Lipzen A."/>
            <person name="O'Donnell K."/>
            <person name="Pangilinan J."/>
            <person name="Reynolds N."/>
            <person name="Sandor L."/>
            <person name="Smith M.W."/>
            <person name="Tsang A."/>
            <person name="Grigoriev I.V."/>
            <person name="Stajich J.E."/>
            <person name="Spatafora J.W."/>
        </authorList>
    </citation>
    <scope>NUCLEOTIDE SEQUENCE</scope>
    <source>
        <strain evidence="3">RSA 2281</strain>
    </source>
</reference>
<keyword evidence="2" id="KW-0472">Membrane</keyword>
<dbReference type="Proteomes" id="UP001209540">
    <property type="component" value="Unassembled WGS sequence"/>
</dbReference>
<feature type="compositionally biased region" description="Acidic residues" evidence="1">
    <location>
        <begin position="370"/>
        <end position="380"/>
    </location>
</feature>
<proteinExistence type="predicted"/>
<feature type="transmembrane region" description="Helical" evidence="2">
    <location>
        <begin position="160"/>
        <end position="183"/>
    </location>
</feature>
<name>A0AAD5K4P8_9FUNG</name>
<organism evidence="3 4">
    <name type="scientific">Phascolomyces articulosus</name>
    <dbReference type="NCBI Taxonomy" id="60185"/>
    <lineage>
        <taxon>Eukaryota</taxon>
        <taxon>Fungi</taxon>
        <taxon>Fungi incertae sedis</taxon>
        <taxon>Mucoromycota</taxon>
        <taxon>Mucoromycotina</taxon>
        <taxon>Mucoromycetes</taxon>
        <taxon>Mucorales</taxon>
        <taxon>Lichtheimiaceae</taxon>
        <taxon>Phascolomyces</taxon>
    </lineage>
</organism>
<accession>A0AAD5K4P8</accession>
<keyword evidence="4" id="KW-1185">Reference proteome</keyword>
<gene>
    <name evidence="3" type="ORF">BDA99DRAFT_540166</name>
</gene>
<keyword evidence="2" id="KW-1133">Transmembrane helix</keyword>
<evidence type="ECO:0000256" key="1">
    <source>
        <dbReference type="SAM" id="MobiDB-lite"/>
    </source>
</evidence>
<dbReference type="AlphaFoldDB" id="A0AAD5K4P8"/>
<feature type="compositionally biased region" description="Low complexity" evidence="1">
    <location>
        <begin position="310"/>
        <end position="325"/>
    </location>
</feature>
<comment type="caution">
    <text evidence="3">The sequence shown here is derived from an EMBL/GenBank/DDBJ whole genome shotgun (WGS) entry which is preliminary data.</text>
</comment>
<evidence type="ECO:0000256" key="2">
    <source>
        <dbReference type="SAM" id="Phobius"/>
    </source>
</evidence>
<protein>
    <submittedName>
        <fullName evidence="3">Uncharacterized protein</fullName>
    </submittedName>
</protein>
<dbReference type="EMBL" id="JAIXMP010000023">
    <property type="protein sequence ID" value="KAI9255254.1"/>
    <property type="molecule type" value="Genomic_DNA"/>
</dbReference>
<sequence length="401" mass="44966">MINARQAECGANGNTDTICSPLKGETWENSTWHQITWNPSYPTYAADEFIDIYLYYVKNYQNTMIKNWTNVSPSRSNYPVFIDDTWFPISYRDDDIHEALIYIVGVDVNPDQEMTDRYSDYPAPIPIQVIQTPKPTTATNNTAINDSDKSSTNDGTLQPWVIAIVVIAIVAAVIACIVMIWAIRHVRRRKLVYNEKGHEIESAGIGGPVTNSSSLPSSSMMYPGSTQFKNDSSYIFPPIGDGSIRSQPASRIILDRGSNCLPDNMLIRPQSVASCSNISTPSTDMPPISSADALMIADTFRQRMRRPEWQQQQQHHQQQQQQQQQKQEHNEESKRRQLSEELLKKELAAEGTLMKKVGKRAQLLSAFAEIEDEDDADDDAVAAGDSSNDKTKNNNNSSSHS</sequence>
<feature type="region of interest" description="Disordered" evidence="1">
    <location>
        <begin position="370"/>
        <end position="401"/>
    </location>
</feature>